<dbReference type="Proteomes" id="UP000177625">
    <property type="component" value="Unassembled WGS sequence"/>
</dbReference>
<sequence>MSGSWFGNYRNIYMKPNTYDSIIESSKSKDVANSTQLSRTLTYPVETQRAEY</sequence>
<evidence type="ECO:0000313" key="2">
    <source>
        <dbReference type="Proteomes" id="UP000177625"/>
    </source>
</evidence>
<reference evidence="2" key="1">
    <citation type="submission" date="2016-03" db="EMBL/GenBank/DDBJ databases">
        <authorList>
            <person name="Guldener U."/>
        </authorList>
    </citation>
    <scope>NUCLEOTIDE SEQUENCE [LARGE SCALE GENOMIC DNA]</scope>
</reference>
<dbReference type="AlphaFoldDB" id="A0A1E1MUN7"/>
<evidence type="ECO:0000313" key="1">
    <source>
        <dbReference type="EMBL" id="CZT52798.1"/>
    </source>
</evidence>
<gene>
    <name evidence="1" type="ORF">RSE6_14174</name>
</gene>
<proteinExistence type="predicted"/>
<name>A0A1E1MUN7_RHYSE</name>
<accession>A0A1E1MUN7</accession>
<protein>
    <submittedName>
        <fullName evidence="1">Uncharacterized protein</fullName>
    </submittedName>
</protein>
<dbReference type="EMBL" id="FJVC01000625">
    <property type="protein sequence ID" value="CZT52798.1"/>
    <property type="molecule type" value="Genomic_DNA"/>
</dbReference>
<keyword evidence="2" id="KW-1185">Reference proteome</keyword>
<organism evidence="1 2">
    <name type="scientific">Rhynchosporium secalis</name>
    <name type="common">Barley scald fungus</name>
    <dbReference type="NCBI Taxonomy" id="38038"/>
    <lineage>
        <taxon>Eukaryota</taxon>
        <taxon>Fungi</taxon>
        <taxon>Dikarya</taxon>
        <taxon>Ascomycota</taxon>
        <taxon>Pezizomycotina</taxon>
        <taxon>Leotiomycetes</taxon>
        <taxon>Helotiales</taxon>
        <taxon>Ploettnerulaceae</taxon>
        <taxon>Rhynchosporium</taxon>
    </lineage>
</organism>